<accession>A0A9D4G1X1</accession>
<dbReference type="EMBL" id="JAIWYP010000006">
    <property type="protein sequence ID" value="KAH3808696.1"/>
    <property type="molecule type" value="Genomic_DNA"/>
</dbReference>
<keyword evidence="2" id="KW-1185">Reference proteome</keyword>
<protein>
    <submittedName>
        <fullName evidence="1">Uncharacterized protein</fullName>
    </submittedName>
</protein>
<name>A0A9D4G1X1_DREPO</name>
<organism evidence="1 2">
    <name type="scientific">Dreissena polymorpha</name>
    <name type="common">Zebra mussel</name>
    <name type="synonym">Mytilus polymorpha</name>
    <dbReference type="NCBI Taxonomy" id="45954"/>
    <lineage>
        <taxon>Eukaryota</taxon>
        <taxon>Metazoa</taxon>
        <taxon>Spiralia</taxon>
        <taxon>Lophotrochozoa</taxon>
        <taxon>Mollusca</taxon>
        <taxon>Bivalvia</taxon>
        <taxon>Autobranchia</taxon>
        <taxon>Heteroconchia</taxon>
        <taxon>Euheterodonta</taxon>
        <taxon>Imparidentia</taxon>
        <taxon>Neoheterodontei</taxon>
        <taxon>Myida</taxon>
        <taxon>Dreissenoidea</taxon>
        <taxon>Dreissenidae</taxon>
        <taxon>Dreissena</taxon>
    </lineage>
</organism>
<dbReference type="AlphaFoldDB" id="A0A9D4G1X1"/>
<sequence>MVICLRRTVLAHTKISVRPSQVCCCVLMWQPVAFTCHMWIGLYSTHVLQVSQITSIGLEGQPALVMLATPSRSCFPQK</sequence>
<evidence type="ECO:0000313" key="2">
    <source>
        <dbReference type="Proteomes" id="UP000828390"/>
    </source>
</evidence>
<comment type="caution">
    <text evidence="1">The sequence shown here is derived from an EMBL/GenBank/DDBJ whole genome shotgun (WGS) entry which is preliminary data.</text>
</comment>
<evidence type="ECO:0000313" key="1">
    <source>
        <dbReference type="EMBL" id="KAH3808696.1"/>
    </source>
</evidence>
<reference evidence="1" key="1">
    <citation type="journal article" date="2019" name="bioRxiv">
        <title>The Genome of the Zebra Mussel, Dreissena polymorpha: A Resource for Invasive Species Research.</title>
        <authorList>
            <person name="McCartney M.A."/>
            <person name="Auch B."/>
            <person name="Kono T."/>
            <person name="Mallez S."/>
            <person name="Zhang Y."/>
            <person name="Obille A."/>
            <person name="Becker A."/>
            <person name="Abrahante J.E."/>
            <person name="Garbe J."/>
            <person name="Badalamenti J.P."/>
            <person name="Herman A."/>
            <person name="Mangelson H."/>
            <person name="Liachko I."/>
            <person name="Sullivan S."/>
            <person name="Sone E.D."/>
            <person name="Koren S."/>
            <person name="Silverstein K.A.T."/>
            <person name="Beckman K.B."/>
            <person name="Gohl D.M."/>
        </authorList>
    </citation>
    <scope>NUCLEOTIDE SEQUENCE</scope>
    <source>
        <strain evidence="1">Duluth1</strain>
        <tissue evidence="1">Whole animal</tissue>
    </source>
</reference>
<reference evidence="1" key="2">
    <citation type="submission" date="2020-11" db="EMBL/GenBank/DDBJ databases">
        <authorList>
            <person name="McCartney M.A."/>
            <person name="Auch B."/>
            <person name="Kono T."/>
            <person name="Mallez S."/>
            <person name="Becker A."/>
            <person name="Gohl D.M."/>
            <person name="Silverstein K.A.T."/>
            <person name="Koren S."/>
            <person name="Bechman K.B."/>
            <person name="Herman A."/>
            <person name="Abrahante J.E."/>
            <person name="Garbe J."/>
        </authorList>
    </citation>
    <scope>NUCLEOTIDE SEQUENCE</scope>
    <source>
        <strain evidence="1">Duluth1</strain>
        <tissue evidence="1">Whole animal</tissue>
    </source>
</reference>
<gene>
    <name evidence="1" type="ORF">DPMN_137053</name>
</gene>
<dbReference type="Proteomes" id="UP000828390">
    <property type="component" value="Unassembled WGS sequence"/>
</dbReference>
<proteinExistence type="predicted"/>